<keyword evidence="1" id="KW-1185">Reference proteome</keyword>
<name>A0A8M1RJ91_DANRE</name>
<dbReference type="InterPro" id="IPR042621">
    <property type="entry name" value="TTC23/TTC23L"/>
</dbReference>
<sequence>MSLAPHSGPFGASQQDCSVTALDESFTSFNMSSSGSSGEYLQEADSTIISQKEDGKNYSMITPAEKLSLCERRAHSFADSEEYDPCIQELIRCLALSRLVYGNEHFAVAQAQSRLAKAYLQYKGWAHQAQEHASQAHEVLSLCQQEERLSCLNCFLSIHQTHGSAALHLGNLAEAESSFQKAEIVLGDIVAQEATGKEDRLATEYEIFTNLARVYQRQGRPEKALSQFERTLELLHQEEQLSRICFVYRNMAAIEQTQGHLDSAIEHLLKAHSIAVSQSAGGLEGAQITHSLALAYSSTSEPQHNVDLAARYFEESISAYRSALGPQDKLTLSAQDDFSHFLLLTGQHERCAEIQRESLSLKKSTFGELSTEVAETLQLIGGVEMTQGHMRHAHRTLKKCFEIQSLLYGPQHKKTKATQRSVDMLSQSPEVSEKRKASRVETRPPFCAVVASASEVTSSLSNS</sequence>
<gene>
    <name evidence="2 3" type="primary">ttc23</name>
</gene>
<accession>A0A8M1RJ91</accession>
<dbReference type="InterPro" id="IPR011990">
    <property type="entry name" value="TPR-like_helical_dom_sf"/>
</dbReference>
<dbReference type="PANTHER" id="PTHR14485">
    <property type="entry name" value="TETRATRICOPEPTIDE REPEAT PROTEIN 23"/>
    <property type="match status" value="1"/>
</dbReference>
<dbReference type="SUPFAM" id="SSF48452">
    <property type="entry name" value="TPR-like"/>
    <property type="match status" value="1"/>
</dbReference>
<dbReference type="OrthoDB" id="9986634at2759"/>
<dbReference type="OMA" id="VYKDMAA"/>
<dbReference type="CTD" id="64927"/>
<organism evidence="1 2">
    <name type="scientific">Danio rerio</name>
    <name type="common">Zebrafish</name>
    <name type="synonym">Brachydanio rerio</name>
    <dbReference type="NCBI Taxonomy" id="7955"/>
    <lineage>
        <taxon>Eukaryota</taxon>
        <taxon>Metazoa</taxon>
        <taxon>Chordata</taxon>
        <taxon>Craniata</taxon>
        <taxon>Vertebrata</taxon>
        <taxon>Euteleostomi</taxon>
        <taxon>Actinopterygii</taxon>
        <taxon>Neopterygii</taxon>
        <taxon>Teleostei</taxon>
        <taxon>Ostariophysi</taxon>
        <taxon>Cypriniformes</taxon>
        <taxon>Danionidae</taxon>
        <taxon>Danioninae</taxon>
        <taxon>Danio</taxon>
    </lineage>
</organism>
<dbReference type="ZFIN" id="ZDB-GENE-050419-126">
    <property type="gene designation" value="ttc23"/>
</dbReference>
<evidence type="ECO:0000313" key="3">
    <source>
        <dbReference type="ZFIN" id="ZDB-GENE-050419-126"/>
    </source>
</evidence>
<dbReference type="KEGG" id="dre:558875"/>
<dbReference type="PANTHER" id="PTHR14485:SF3">
    <property type="entry name" value="TETRATRICOPEPTIDE REPEAT PROTEIN 23"/>
    <property type="match status" value="1"/>
</dbReference>
<dbReference type="Proteomes" id="UP000000437">
    <property type="component" value="Chromosome 18"/>
</dbReference>
<proteinExistence type="predicted"/>
<dbReference type="AGR" id="ZFIN:ZDB-GENE-050419-126"/>
<protein>
    <submittedName>
        <fullName evidence="2">Tetratricopeptide repeat protein 23 isoform X1</fullName>
    </submittedName>
</protein>
<dbReference type="Gene3D" id="1.25.40.10">
    <property type="entry name" value="Tetratricopeptide repeat domain"/>
    <property type="match status" value="1"/>
</dbReference>
<evidence type="ECO:0000313" key="2">
    <source>
        <dbReference type="RefSeq" id="XP_003200500.4"/>
    </source>
</evidence>
<reference evidence="2" key="1">
    <citation type="submission" date="2025-08" db="UniProtKB">
        <authorList>
            <consortium name="RefSeq"/>
        </authorList>
    </citation>
    <scope>IDENTIFICATION</scope>
    <source>
        <strain evidence="2">Tuebingen</strain>
        <tissue evidence="2">Fibroblasts and whole tissue</tissue>
    </source>
</reference>
<evidence type="ECO:0000313" key="1">
    <source>
        <dbReference type="Proteomes" id="UP000000437"/>
    </source>
</evidence>
<dbReference type="RefSeq" id="XP_003200500.4">
    <property type="nucleotide sequence ID" value="XM_003200452.7"/>
</dbReference>